<dbReference type="GO" id="GO:0003700">
    <property type="term" value="F:DNA-binding transcription factor activity"/>
    <property type="evidence" value="ECO:0007669"/>
    <property type="project" value="InterPro"/>
</dbReference>
<reference evidence="8 9" key="1">
    <citation type="submission" date="2017-08" db="EMBL/GenBank/DDBJ databases">
        <title>Substantial Increase in Enzyme Production by Combined Drug-Resistance Mutations in Paenibacillus agaridevorans.</title>
        <authorList>
            <person name="Tanaka Y."/>
            <person name="Funane K."/>
            <person name="Hosaka T."/>
            <person name="Shiwa Y."/>
            <person name="Fujita N."/>
            <person name="Miyazaki T."/>
            <person name="Yoshikawa H."/>
            <person name="Murakami K."/>
            <person name="Kasahara K."/>
            <person name="Inaoka T."/>
            <person name="Hiraga Y."/>
            <person name="Ochi K."/>
        </authorList>
    </citation>
    <scope>NUCLEOTIDE SEQUENCE [LARGE SCALE GENOMIC DNA]</scope>
    <source>
        <strain evidence="8 9">T-3040</strain>
    </source>
</reference>
<keyword evidence="9" id="KW-1185">Reference proteome</keyword>
<dbReference type="SUPFAM" id="SSF46689">
    <property type="entry name" value="Homeodomain-like"/>
    <property type="match status" value="2"/>
</dbReference>
<dbReference type="InterPro" id="IPR018060">
    <property type="entry name" value="HTH_AraC"/>
</dbReference>
<keyword evidence="4" id="KW-0597">Phosphoprotein</keyword>
<sequence length="566" mass="63333">MYRLLIVDDLPIIVDGLLELFQGQERLELEVLIAYSGEEALELLNRHRVDIVLSDIKMPGIEGIQLLKEIGARWPSCKVIFLTGYNDFQYARDAVTYGGFDYILKVESDNKIIDAVERAMAKLDEELDRERIVTKAQSSMRRALPSLQKEYMLGLLQGRTATRSGLERLFREMDIPLDPEEPVYLLIGRVDGWKEMMSAPDKALLTSAFQNIGDEYLARGARYYSAPFEFAKIVWLIQPLVETAGVDDDSAANGSGGKISCLGHAAGVLESIQATCKELLGMSVSFALGAEPVEWDGVAERFYAVKYELAQGQGLLHEAILIEREGSVPAEGFVGKTADVSDGFYHARVQMLAGCLENSQREPFYKLYAELTSIWNESGASNERKTELYHSLSAVFLFHLQRNRDVCDYANTQLDLAPLFGRGDALPWPELILYYRQLADCCFEWNELNGAVIPSEVVSKVHQYIEKHIATDISLNALADCVGLNPSYLSRLYKQNTGIGLSKYINDYRNMTARDMLLNTSMKVNEIAGALGYNSALAFIRFFKKQNGATPLEFRSSRSQPSGHGQ</sequence>
<feature type="modified residue" description="4-aspartylphosphate" evidence="4">
    <location>
        <position position="55"/>
    </location>
</feature>
<dbReference type="EMBL" id="BDQX01000286">
    <property type="protein sequence ID" value="GBG10014.1"/>
    <property type="molecule type" value="Genomic_DNA"/>
</dbReference>
<dbReference type="InterPro" id="IPR009057">
    <property type="entry name" value="Homeodomain-like_sf"/>
</dbReference>
<accession>A0A2R5F2J7</accession>
<dbReference type="SMART" id="SM00342">
    <property type="entry name" value="HTH_ARAC"/>
    <property type="match status" value="1"/>
</dbReference>
<keyword evidence="3" id="KW-0804">Transcription</keyword>
<evidence type="ECO:0000259" key="7">
    <source>
        <dbReference type="PROSITE" id="PS50110"/>
    </source>
</evidence>
<keyword evidence="1" id="KW-0805">Transcription regulation</keyword>
<dbReference type="RefSeq" id="WP_108994599.1">
    <property type="nucleotide sequence ID" value="NZ_BDQX01000286.1"/>
</dbReference>
<evidence type="ECO:0000256" key="4">
    <source>
        <dbReference type="PROSITE-ProRule" id="PRU00169"/>
    </source>
</evidence>
<dbReference type="CDD" id="cd17536">
    <property type="entry name" value="REC_YesN-like"/>
    <property type="match status" value="1"/>
</dbReference>
<name>A0A2R5F2J7_9BACL</name>
<keyword evidence="2 8" id="KW-0238">DNA-binding</keyword>
<keyword evidence="5" id="KW-0175">Coiled coil</keyword>
<evidence type="ECO:0000313" key="9">
    <source>
        <dbReference type="Proteomes" id="UP000245202"/>
    </source>
</evidence>
<dbReference type="PANTHER" id="PTHR43280:SF2">
    <property type="entry name" value="HTH-TYPE TRANSCRIPTIONAL REGULATOR EXSA"/>
    <property type="match status" value="1"/>
</dbReference>
<dbReference type="Gene3D" id="1.10.10.60">
    <property type="entry name" value="Homeodomain-like"/>
    <property type="match status" value="2"/>
</dbReference>
<dbReference type="SMART" id="SM00448">
    <property type="entry name" value="REC"/>
    <property type="match status" value="1"/>
</dbReference>
<evidence type="ECO:0000256" key="1">
    <source>
        <dbReference type="ARBA" id="ARBA00023015"/>
    </source>
</evidence>
<dbReference type="Pfam" id="PF12833">
    <property type="entry name" value="HTH_18"/>
    <property type="match status" value="1"/>
</dbReference>
<dbReference type="InterPro" id="IPR001789">
    <property type="entry name" value="Sig_transdc_resp-reg_receiver"/>
</dbReference>
<feature type="coiled-coil region" evidence="5">
    <location>
        <begin position="106"/>
        <end position="133"/>
    </location>
</feature>
<evidence type="ECO:0000256" key="2">
    <source>
        <dbReference type="ARBA" id="ARBA00023125"/>
    </source>
</evidence>
<evidence type="ECO:0000256" key="3">
    <source>
        <dbReference type="ARBA" id="ARBA00023163"/>
    </source>
</evidence>
<dbReference type="SUPFAM" id="SSF52172">
    <property type="entry name" value="CheY-like"/>
    <property type="match status" value="1"/>
</dbReference>
<organism evidence="8 9">
    <name type="scientific">Paenibacillus agaridevorans</name>
    <dbReference type="NCBI Taxonomy" id="171404"/>
    <lineage>
        <taxon>Bacteria</taxon>
        <taxon>Bacillati</taxon>
        <taxon>Bacillota</taxon>
        <taxon>Bacilli</taxon>
        <taxon>Bacillales</taxon>
        <taxon>Paenibacillaceae</taxon>
        <taxon>Paenibacillus</taxon>
    </lineage>
</organism>
<dbReference type="Proteomes" id="UP000245202">
    <property type="component" value="Unassembled WGS sequence"/>
</dbReference>
<dbReference type="PANTHER" id="PTHR43280">
    <property type="entry name" value="ARAC-FAMILY TRANSCRIPTIONAL REGULATOR"/>
    <property type="match status" value="1"/>
</dbReference>
<evidence type="ECO:0000259" key="6">
    <source>
        <dbReference type="PROSITE" id="PS01124"/>
    </source>
</evidence>
<feature type="domain" description="HTH araC/xylS-type" evidence="6">
    <location>
        <begin position="459"/>
        <end position="557"/>
    </location>
</feature>
<dbReference type="GO" id="GO:0000160">
    <property type="term" value="P:phosphorelay signal transduction system"/>
    <property type="evidence" value="ECO:0007669"/>
    <property type="project" value="InterPro"/>
</dbReference>
<dbReference type="Pfam" id="PF00072">
    <property type="entry name" value="Response_reg"/>
    <property type="match status" value="1"/>
</dbReference>
<comment type="caution">
    <text evidence="8">The sequence shown here is derived from an EMBL/GenBank/DDBJ whole genome shotgun (WGS) entry which is preliminary data.</text>
</comment>
<dbReference type="InterPro" id="IPR011006">
    <property type="entry name" value="CheY-like_superfamily"/>
</dbReference>
<dbReference type="PROSITE" id="PS01124">
    <property type="entry name" value="HTH_ARAC_FAMILY_2"/>
    <property type="match status" value="1"/>
</dbReference>
<proteinExistence type="predicted"/>
<dbReference type="GO" id="GO:0043565">
    <property type="term" value="F:sequence-specific DNA binding"/>
    <property type="evidence" value="ECO:0007669"/>
    <property type="project" value="InterPro"/>
</dbReference>
<feature type="domain" description="Response regulatory" evidence="7">
    <location>
        <begin position="3"/>
        <end position="120"/>
    </location>
</feature>
<dbReference type="PROSITE" id="PS50110">
    <property type="entry name" value="RESPONSE_REGULATORY"/>
    <property type="match status" value="1"/>
</dbReference>
<gene>
    <name evidence="8" type="ORF">PAT3040_04710</name>
</gene>
<protein>
    <submittedName>
        <fullName evidence="8">DNA-binding response regulator</fullName>
    </submittedName>
</protein>
<dbReference type="Gene3D" id="3.40.50.2300">
    <property type="match status" value="1"/>
</dbReference>
<evidence type="ECO:0000256" key="5">
    <source>
        <dbReference type="SAM" id="Coils"/>
    </source>
</evidence>
<dbReference type="AlphaFoldDB" id="A0A2R5F2J7"/>
<evidence type="ECO:0000313" key="8">
    <source>
        <dbReference type="EMBL" id="GBG10014.1"/>
    </source>
</evidence>